<protein>
    <submittedName>
        <fullName evidence="1">Uncharacterized protein</fullName>
    </submittedName>
</protein>
<proteinExistence type="predicted"/>
<dbReference type="EMBL" id="MW822006">
    <property type="protein sequence ID" value="QXL91305.1"/>
    <property type="molecule type" value="Genomic_DNA"/>
</dbReference>
<dbReference type="Proteomes" id="UP000827254">
    <property type="component" value="Segment"/>
</dbReference>
<dbReference type="GeneID" id="79675765"/>
<keyword evidence="2" id="KW-1185">Reference proteome</keyword>
<dbReference type="RefSeq" id="YP_010742209.1">
    <property type="nucleotide sequence ID" value="NC_073083.1"/>
</dbReference>
<accession>A0AAE7S361</accession>
<evidence type="ECO:0000313" key="2">
    <source>
        <dbReference type="Proteomes" id="UP000827254"/>
    </source>
</evidence>
<name>A0AAE7S361_9CAUD</name>
<evidence type="ECO:0000313" key="1">
    <source>
        <dbReference type="EMBL" id="QXL91305.1"/>
    </source>
</evidence>
<sequence length="50" mass="5763">MIKVQSKATGLIYLVVWEGDGSVTLMHPKTKSRHTISQFTLNKNYRRLSK</sequence>
<organism evidence="1 2">
    <name type="scientific">Escherichia phage BF9</name>
    <dbReference type="NCBI Taxonomy" id="2835936"/>
    <lineage>
        <taxon>Viruses</taxon>
        <taxon>Duplodnaviria</taxon>
        <taxon>Heunggongvirae</taxon>
        <taxon>Uroviricota</taxon>
        <taxon>Caudoviricetes</taxon>
        <taxon>Dhillonvirus</taxon>
        <taxon>Dhillonvirus BF9</taxon>
    </lineage>
</organism>
<dbReference type="KEGG" id="vg:79675765"/>
<reference evidence="1 2" key="1">
    <citation type="journal article" date="2017" name="Front. Microbiol.">
        <title>The Efficacy of Isolated Bacteriophages from Pig Farms against ESBL/AmpC-Producing Escherichia coli from Pig and Turkey Farms.</title>
        <authorList>
            <person name="Skaradzinska A."/>
            <person name="Sliwka P."/>
            <person name="Kuzminska-Bajor M."/>
            <person name="Skaradzinski G."/>
            <person name="Rzasa A."/>
            <person name="Friese A."/>
            <person name="Roschanski N."/>
            <person name="Murugaiyan J."/>
            <person name="Roesler U.H."/>
        </authorList>
    </citation>
    <scope>NUCLEOTIDE SEQUENCE [LARGE SCALE GENOMIC DNA]</scope>
    <source>
        <strain evidence="1">BF9</strain>
    </source>
</reference>